<proteinExistence type="predicted"/>
<dbReference type="NCBIfam" id="TIGR00199">
    <property type="entry name" value="PncC_domain"/>
    <property type="match status" value="1"/>
</dbReference>
<dbReference type="Proteomes" id="UP001499882">
    <property type="component" value="Unassembled WGS sequence"/>
</dbReference>
<name>A0ABP8YAP6_9ACTN</name>
<dbReference type="Pfam" id="PF02464">
    <property type="entry name" value="CinA"/>
    <property type="match status" value="1"/>
</dbReference>
<dbReference type="RefSeq" id="WP_345524657.1">
    <property type="nucleotide sequence ID" value="NZ_BAABKN010000003.1"/>
</dbReference>
<feature type="domain" description="CinA C-terminal" evidence="1">
    <location>
        <begin position="6"/>
        <end position="153"/>
    </location>
</feature>
<protein>
    <submittedName>
        <fullName evidence="2">CinA family protein</fullName>
    </submittedName>
</protein>
<organism evidence="2 3">
    <name type="scientific">Nocardioides endophyticus</name>
    <dbReference type="NCBI Taxonomy" id="1353775"/>
    <lineage>
        <taxon>Bacteria</taxon>
        <taxon>Bacillati</taxon>
        <taxon>Actinomycetota</taxon>
        <taxon>Actinomycetes</taxon>
        <taxon>Propionibacteriales</taxon>
        <taxon>Nocardioidaceae</taxon>
        <taxon>Nocardioides</taxon>
    </lineage>
</organism>
<evidence type="ECO:0000313" key="3">
    <source>
        <dbReference type="Proteomes" id="UP001499882"/>
    </source>
</evidence>
<evidence type="ECO:0000259" key="1">
    <source>
        <dbReference type="Pfam" id="PF02464"/>
    </source>
</evidence>
<dbReference type="InterPro" id="IPR008136">
    <property type="entry name" value="CinA_C"/>
</dbReference>
<keyword evidence="3" id="KW-1185">Reference proteome</keyword>
<reference evidence="3" key="1">
    <citation type="journal article" date="2019" name="Int. J. Syst. Evol. Microbiol.">
        <title>The Global Catalogue of Microorganisms (GCM) 10K type strain sequencing project: providing services to taxonomists for standard genome sequencing and annotation.</title>
        <authorList>
            <consortium name="The Broad Institute Genomics Platform"/>
            <consortium name="The Broad Institute Genome Sequencing Center for Infectious Disease"/>
            <person name="Wu L."/>
            <person name="Ma J."/>
        </authorList>
    </citation>
    <scope>NUCLEOTIDE SEQUENCE [LARGE SCALE GENOMIC DNA]</scope>
    <source>
        <strain evidence="3">JCM 18532</strain>
    </source>
</reference>
<dbReference type="Gene3D" id="3.90.950.20">
    <property type="entry name" value="CinA-like"/>
    <property type="match status" value="1"/>
</dbReference>
<accession>A0ABP8YAP6</accession>
<sequence>MKAPVASVHQLLRAAGHTVATAESLTGGRLAAELTGIAGASDVYIGGVVTYATELKAALLGVSERIIAEHGVVSAECAQAMAAGVRALTGATYGVATTGVAGPSSQEDKPPGTVFVGIAGPGMAAAVALELRGKRAQIQDRTCQEALTAFEQVLRREETLLR</sequence>
<gene>
    <name evidence="2" type="ORF">GCM10023350_02060</name>
</gene>
<dbReference type="InterPro" id="IPR036653">
    <property type="entry name" value="CinA-like_C"/>
</dbReference>
<comment type="caution">
    <text evidence="2">The sequence shown here is derived from an EMBL/GenBank/DDBJ whole genome shotgun (WGS) entry which is preliminary data.</text>
</comment>
<dbReference type="SUPFAM" id="SSF142433">
    <property type="entry name" value="CinA-like"/>
    <property type="match status" value="1"/>
</dbReference>
<dbReference type="EMBL" id="BAABKN010000003">
    <property type="protein sequence ID" value="GAA4723386.1"/>
    <property type="molecule type" value="Genomic_DNA"/>
</dbReference>
<evidence type="ECO:0000313" key="2">
    <source>
        <dbReference type="EMBL" id="GAA4723386.1"/>
    </source>
</evidence>